<feature type="domain" description="Fervidolysin-like N-terminal prodomain" evidence="2">
    <location>
        <begin position="43"/>
        <end position="111"/>
    </location>
</feature>
<evidence type="ECO:0000259" key="2">
    <source>
        <dbReference type="Pfam" id="PF22148"/>
    </source>
</evidence>
<dbReference type="RefSeq" id="WP_171778136.1">
    <property type="nucleotide sequence ID" value="NZ_CP045273.1"/>
</dbReference>
<evidence type="ECO:0000256" key="1">
    <source>
        <dbReference type="SAM" id="Phobius"/>
    </source>
</evidence>
<protein>
    <recommendedName>
        <fullName evidence="2">Fervidolysin-like N-terminal prodomain domain-containing protein</fullName>
    </recommendedName>
</protein>
<keyword evidence="1" id="KW-0812">Transmembrane</keyword>
<accession>A0A6M6E976</accession>
<evidence type="ECO:0000313" key="3">
    <source>
        <dbReference type="EMBL" id="QJX80155.1"/>
    </source>
</evidence>
<feature type="transmembrane region" description="Helical" evidence="1">
    <location>
        <begin position="6"/>
        <end position="24"/>
    </location>
</feature>
<gene>
    <name evidence="3" type="ORF">FDZ14_29095</name>
</gene>
<proteinExistence type="predicted"/>
<dbReference type="AlphaFoldDB" id="A0A6M6E976"/>
<organism evidence="3 4">
    <name type="scientific">Priestia megaterium</name>
    <name type="common">Bacillus megaterium</name>
    <dbReference type="NCBI Taxonomy" id="1404"/>
    <lineage>
        <taxon>Bacteria</taxon>
        <taxon>Bacillati</taxon>
        <taxon>Bacillota</taxon>
        <taxon>Bacilli</taxon>
        <taxon>Bacillales</taxon>
        <taxon>Bacillaceae</taxon>
        <taxon>Priestia</taxon>
    </lineage>
</organism>
<evidence type="ECO:0000313" key="4">
    <source>
        <dbReference type="Proteomes" id="UP000501076"/>
    </source>
</evidence>
<sequence length="289" mass="33743">MKKQKYFKVTLILVFILSFTYFLYQRYVPEKSNISEEQTKASLKKLESKYNTRDVIIVFKEGVSEKKIDEIISEFQGEVIDRLPEIKNYHIKIQKNLTTEEMLYLVEDLNKLKEVSLAVMEEKNAGEDNSKSYFNSNQIESNKTFDDALAIYNKPANVFYSPDGSHTFLYPSNWDFSGQGKLVYKKEEKELTYTLKKSAIDLYEDVIQSSIQREEKSGMSLDSEMDVHSQGNLTIAKWVMKKDDKLLPRSLIQGKDFYYYFATNENVTLDEFSLIVDSFIVNKEPLNKK</sequence>
<dbReference type="Pfam" id="PF22148">
    <property type="entry name" value="Fervidolysin_NPro-like"/>
    <property type="match status" value="1"/>
</dbReference>
<keyword evidence="1" id="KW-0472">Membrane</keyword>
<dbReference type="Proteomes" id="UP000501076">
    <property type="component" value="Plasmid pFDU301A"/>
</dbReference>
<dbReference type="EMBL" id="CP045273">
    <property type="protein sequence ID" value="QJX80155.1"/>
    <property type="molecule type" value="Genomic_DNA"/>
</dbReference>
<keyword evidence="1" id="KW-1133">Transmembrane helix</keyword>
<name>A0A6M6E976_PRIMG</name>
<geneLocation type="plasmid" evidence="4">
    <name>pfdu301a</name>
</geneLocation>
<reference evidence="3 4" key="1">
    <citation type="submission" date="2019-10" db="EMBL/GenBank/DDBJ databases">
        <title>Complete genome sequences for adaption low water activity.</title>
        <authorList>
            <person name="Zhao L."/>
            <person name="Zhong J."/>
        </authorList>
    </citation>
    <scope>NUCLEOTIDE SEQUENCE [LARGE SCALE GENOMIC DNA]</scope>
    <source>
        <strain evidence="3 4">FDU301</strain>
        <plasmid evidence="4">pfdu301a</plasmid>
    </source>
</reference>
<keyword evidence="3" id="KW-0614">Plasmid</keyword>
<dbReference type="InterPro" id="IPR054399">
    <property type="entry name" value="Fervidolysin-like_N_prodom"/>
</dbReference>